<dbReference type="InterPro" id="IPR052364">
    <property type="entry name" value="Rubrerythrin"/>
</dbReference>
<keyword evidence="2" id="KW-0813">Transport</keyword>
<dbReference type="SUPFAM" id="SSF57802">
    <property type="entry name" value="Rubredoxin-like"/>
    <property type="match status" value="1"/>
</dbReference>
<dbReference type="InterPro" id="IPR009078">
    <property type="entry name" value="Ferritin-like_SF"/>
</dbReference>
<dbReference type="InterPro" id="IPR048574">
    <property type="entry name" value="RUBY_RBDX"/>
</dbReference>
<dbReference type="CDD" id="cd01041">
    <property type="entry name" value="Rubrerythrin"/>
    <property type="match status" value="1"/>
</dbReference>
<dbReference type="PATRIC" id="fig|1619090.3.peg.110"/>
<dbReference type="Gene3D" id="1.20.1260.10">
    <property type="match status" value="1"/>
</dbReference>
<dbReference type="InterPro" id="IPR009040">
    <property type="entry name" value="Ferritin-like_diiron"/>
</dbReference>
<evidence type="ECO:0000256" key="2">
    <source>
        <dbReference type="ARBA" id="ARBA00022448"/>
    </source>
</evidence>
<protein>
    <submittedName>
        <fullName evidence="7">Rubrerythrin</fullName>
    </submittedName>
</protein>
<accession>A0A0G0DHK2</accession>
<dbReference type="InterPro" id="IPR003251">
    <property type="entry name" value="Rr_diiron-bd_dom"/>
</dbReference>
<feature type="domain" description="Ferritin-like diiron" evidence="6">
    <location>
        <begin position="1"/>
        <end position="145"/>
    </location>
</feature>
<evidence type="ECO:0000313" key="8">
    <source>
        <dbReference type="Proteomes" id="UP000034140"/>
    </source>
</evidence>
<keyword evidence="3" id="KW-0479">Metal-binding</keyword>
<dbReference type="SUPFAM" id="SSF47240">
    <property type="entry name" value="Ferritin-like"/>
    <property type="match status" value="1"/>
</dbReference>
<evidence type="ECO:0000256" key="3">
    <source>
        <dbReference type="ARBA" id="ARBA00022723"/>
    </source>
</evidence>
<proteinExistence type="predicted"/>
<dbReference type="InterPro" id="IPR012347">
    <property type="entry name" value="Ferritin-like"/>
</dbReference>
<dbReference type="PROSITE" id="PS50905">
    <property type="entry name" value="FERRITIN_LIKE"/>
    <property type="match status" value="1"/>
</dbReference>
<name>A0A0G0DHK2_9BACT</name>
<dbReference type="Pfam" id="PF21349">
    <property type="entry name" value="RUBY_RBDX"/>
    <property type="match status" value="1"/>
</dbReference>
<evidence type="ECO:0000256" key="1">
    <source>
        <dbReference type="ARBA" id="ARBA00001965"/>
    </source>
</evidence>
<evidence type="ECO:0000313" key="7">
    <source>
        <dbReference type="EMBL" id="KKP92913.1"/>
    </source>
</evidence>
<dbReference type="AlphaFoldDB" id="A0A0G0DHK2"/>
<dbReference type="GO" id="GO:0046872">
    <property type="term" value="F:metal ion binding"/>
    <property type="evidence" value="ECO:0007669"/>
    <property type="project" value="UniProtKB-KW"/>
</dbReference>
<dbReference type="GO" id="GO:0016491">
    <property type="term" value="F:oxidoreductase activity"/>
    <property type="evidence" value="ECO:0007669"/>
    <property type="project" value="InterPro"/>
</dbReference>
<dbReference type="Proteomes" id="UP000034140">
    <property type="component" value="Unassembled WGS sequence"/>
</dbReference>
<keyword evidence="4" id="KW-0249">Electron transport</keyword>
<evidence type="ECO:0000256" key="4">
    <source>
        <dbReference type="ARBA" id="ARBA00022982"/>
    </source>
</evidence>
<gene>
    <name evidence="7" type="ORF">UR96_C0003G0039</name>
</gene>
<keyword evidence="5" id="KW-0408">Iron</keyword>
<dbReference type="Gene3D" id="2.20.28.10">
    <property type="match status" value="1"/>
</dbReference>
<evidence type="ECO:0000256" key="5">
    <source>
        <dbReference type="ARBA" id="ARBA00023004"/>
    </source>
</evidence>
<dbReference type="PANTHER" id="PTHR43865:SF1">
    <property type="entry name" value="RUBRERYTHRIN-RELATED"/>
    <property type="match status" value="1"/>
</dbReference>
<organism evidence="7 8">
    <name type="scientific">candidate division WS6 bacterium GW2011_GWC1_36_11</name>
    <dbReference type="NCBI Taxonomy" id="1619090"/>
    <lineage>
        <taxon>Bacteria</taxon>
        <taxon>Candidatus Dojkabacteria</taxon>
    </lineage>
</organism>
<dbReference type="Pfam" id="PF02915">
    <property type="entry name" value="Rubrerythrin"/>
    <property type="match status" value="1"/>
</dbReference>
<dbReference type="EMBL" id="LBRE01000003">
    <property type="protein sequence ID" value="KKP92913.1"/>
    <property type="molecule type" value="Genomic_DNA"/>
</dbReference>
<reference evidence="7 8" key="1">
    <citation type="journal article" date="2015" name="Nature">
        <title>rRNA introns, odd ribosomes, and small enigmatic genomes across a large radiation of phyla.</title>
        <authorList>
            <person name="Brown C.T."/>
            <person name="Hug L.A."/>
            <person name="Thomas B.C."/>
            <person name="Sharon I."/>
            <person name="Castelle C.J."/>
            <person name="Singh A."/>
            <person name="Wilkins M.J."/>
            <person name="Williams K.H."/>
            <person name="Banfield J.F."/>
        </authorList>
    </citation>
    <scope>NUCLEOTIDE SEQUENCE [LARGE SCALE GENOMIC DNA]</scope>
</reference>
<dbReference type="PANTHER" id="PTHR43865">
    <property type="entry name" value="RUBRERYTHRIN-RELATED"/>
    <property type="match status" value="1"/>
</dbReference>
<comment type="cofactor">
    <cofactor evidence="1">
        <name>Fe(3+)</name>
        <dbReference type="ChEBI" id="CHEBI:29034"/>
    </cofactor>
</comment>
<dbReference type="NCBIfam" id="NF045767">
    <property type="entry name" value="RuberyRbr"/>
    <property type="match status" value="1"/>
</dbReference>
<comment type="caution">
    <text evidence="7">The sequence shown here is derived from an EMBL/GenBank/DDBJ whole genome shotgun (WGS) entry which is preliminary data.</text>
</comment>
<sequence>MSKTLENLTKAFIGESQARNRYTFYSSIARKEGYIQISQIFEMTANQEREHASWLMKMIQTIKEDMGSLKVEAEAPFTLGDTKENLKAAIEGEMYENKEMYPEFARVAREEGFEDIAKRLESIAIAEGHHAERYTKLHTVLTDGTIFKKDTEVIWICSECGYVSVGKEPPVECPSCGHAQGFYYLMNEEY</sequence>
<evidence type="ECO:0000259" key="6">
    <source>
        <dbReference type="PROSITE" id="PS50905"/>
    </source>
</evidence>